<proteinExistence type="predicted"/>
<comment type="caution">
    <text evidence="1">The sequence shown here is derived from an EMBL/GenBank/DDBJ whole genome shotgun (WGS) entry which is preliminary data.</text>
</comment>
<protein>
    <submittedName>
        <fullName evidence="1">Uncharacterized protein</fullName>
    </submittedName>
</protein>
<name>A0A0V1GPN5_9BILA</name>
<dbReference type="AlphaFoldDB" id="A0A0V1GPN5"/>
<dbReference type="EMBL" id="JYDP01000259">
    <property type="protein sequence ID" value="KRZ01800.1"/>
    <property type="molecule type" value="Genomic_DNA"/>
</dbReference>
<dbReference type="EMBL" id="JYDP01000534">
    <property type="protein sequence ID" value="KRZ00246.1"/>
    <property type="molecule type" value="Genomic_DNA"/>
</dbReference>
<organism evidence="1 3">
    <name type="scientific">Trichinella zimbabwensis</name>
    <dbReference type="NCBI Taxonomy" id="268475"/>
    <lineage>
        <taxon>Eukaryota</taxon>
        <taxon>Metazoa</taxon>
        <taxon>Ecdysozoa</taxon>
        <taxon>Nematoda</taxon>
        <taxon>Enoplea</taxon>
        <taxon>Dorylaimia</taxon>
        <taxon>Trichinellida</taxon>
        <taxon>Trichinellidae</taxon>
        <taxon>Trichinella</taxon>
    </lineage>
</organism>
<keyword evidence="3" id="KW-1185">Reference proteome</keyword>
<evidence type="ECO:0000313" key="1">
    <source>
        <dbReference type="EMBL" id="KRZ00246.1"/>
    </source>
</evidence>
<accession>A0A0V1GPN5</accession>
<gene>
    <name evidence="1" type="ORF">T11_411</name>
    <name evidence="2" type="ORF">T11_5195</name>
</gene>
<sequence length="92" mass="10673">MHEYHFVAKLSQLLMLINMEKPLINMASTGLYDASKSRFGAMNCTLKFESSHCVAEGEGHDLRLHELINCAWLRYLKRSARSLDYRGELKPW</sequence>
<dbReference type="Proteomes" id="UP000055024">
    <property type="component" value="Unassembled WGS sequence"/>
</dbReference>
<evidence type="ECO:0000313" key="3">
    <source>
        <dbReference type="Proteomes" id="UP000055024"/>
    </source>
</evidence>
<reference evidence="1 3" key="1">
    <citation type="submission" date="2015-01" db="EMBL/GenBank/DDBJ databases">
        <title>Evolution of Trichinella species and genotypes.</title>
        <authorList>
            <person name="Korhonen P.K."/>
            <person name="Edoardo P."/>
            <person name="Giuseppe L.R."/>
            <person name="Gasser R.B."/>
        </authorList>
    </citation>
    <scope>NUCLEOTIDE SEQUENCE [LARGE SCALE GENOMIC DNA]</scope>
    <source>
        <strain evidence="1">ISS1029</strain>
    </source>
</reference>
<evidence type="ECO:0000313" key="2">
    <source>
        <dbReference type="EMBL" id="KRZ01800.1"/>
    </source>
</evidence>